<proteinExistence type="predicted"/>
<organism evidence="3 4">
    <name type="scientific">Halococcus dombrowskii</name>
    <dbReference type="NCBI Taxonomy" id="179637"/>
    <lineage>
        <taxon>Archaea</taxon>
        <taxon>Methanobacteriati</taxon>
        <taxon>Methanobacteriota</taxon>
        <taxon>Stenosarchaea group</taxon>
        <taxon>Halobacteria</taxon>
        <taxon>Halobacteriales</taxon>
        <taxon>Halococcaceae</taxon>
        <taxon>Halococcus</taxon>
    </lineage>
</organism>
<dbReference type="Pfam" id="PF19138">
    <property type="entry name" value="TbsP_N"/>
    <property type="match status" value="1"/>
</dbReference>
<dbReference type="InterPro" id="IPR056163">
    <property type="entry name" value="TbsP_C"/>
</dbReference>
<dbReference type="InterPro" id="IPR043859">
    <property type="entry name" value="TbsP-like_N"/>
</dbReference>
<evidence type="ECO:0000313" key="3">
    <source>
        <dbReference type="EMBL" id="GAA0460783.1"/>
    </source>
</evidence>
<reference evidence="3" key="2">
    <citation type="submission" date="2023-12" db="EMBL/GenBank/DDBJ databases">
        <authorList>
            <person name="Sun Q."/>
            <person name="Inoue M."/>
        </authorList>
    </citation>
    <scope>NUCLEOTIDE SEQUENCE</scope>
    <source>
        <strain evidence="3">JCM 12289</strain>
    </source>
</reference>
<gene>
    <name evidence="3" type="ORF">GCM10008985_16540</name>
</gene>
<dbReference type="Proteomes" id="UP001500962">
    <property type="component" value="Unassembled WGS sequence"/>
</dbReference>
<comment type="caution">
    <text evidence="3">The sequence shown here is derived from an EMBL/GenBank/DDBJ whole genome shotgun (WGS) entry which is preliminary data.</text>
</comment>
<dbReference type="EMBL" id="BAAADN010000026">
    <property type="protein sequence ID" value="GAA0460783.1"/>
    <property type="molecule type" value="Genomic_DNA"/>
</dbReference>
<protein>
    <submittedName>
        <fullName evidence="3">DUF5821 family protein</fullName>
    </submittedName>
</protein>
<sequence>MENLRLVAMSFTNRIETDVADVYRAVLSETTDDAFVVVPAAASVERLVTVLDGLDSPPTVRLLAFDSTLKDVLDDFLVASTAADLIDEGTLSLGTIEEAGTGQLIVTDETVVSLVTAGQRVAALGTDDEEFVANANERSEERWEASSSYSLRTPPLSRIRETMAEAFDPGVRDDFDAVLASLDTARGDGNGLDEVTISLLVAAKNEELLYDISKWGEDTGVASKATFSRTKTRLEEMGLLDTTKVPIDVGRPRLRLLLGDERLSEADADELAAVATGILSTDAS</sequence>
<dbReference type="Pfam" id="PF23336">
    <property type="entry name" value="HTH_TbsP_C"/>
    <property type="match status" value="1"/>
</dbReference>
<evidence type="ECO:0000259" key="1">
    <source>
        <dbReference type="Pfam" id="PF19138"/>
    </source>
</evidence>
<feature type="domain" description="Transcriptional regulator TbsP-like C-terminal" evidence="2">
    <location>
        <begin position="155"/>
        <end position="275"/>
    </location>
</feature>
<name>A0AAV3SGJ9_HALDO</name>
<dbReference type="AlphaFoldDB" id="A0AAV3SGJ9"/>
<evidence type="ECO:0000259" key="2">
    <source>
        <dbReference type="Pfam" id="PF23336"/>
    </source>
</evidence>
<dbReference type="NCBIfam" id="NF047393">
    <property type="entry name" value="TransRegTbspHalo"/>
    <property type="match status" value="1"/>
</dbReference>
<evidence type="ECO:0000313" key="4">
    <source>
        <dbReference type="Proteomes" id="UP001500962"/>
    </source>
</evidence>
<reference evidence="3" key="1">
    <citation type="journal article" date="2014" name="Int. J. Syst. Evol. Microbiol.">
        <title>Complete genome sequence of Corynebacterium casei LMG S-19264T (=DSM 44701T), isolated from a smear-ripened cheese.</title>
        <authorList>
            <consortium name="US DOE Joint Genome Institute (JGI-PGF)"/>
            <person name="Walter F."/>
            <person name="Albersmeier A."/>
            <person name="Kalinowski J."/>
            <person name="Ruckert C."/>
        </authorList>
    </citation>
    <scope>NUCLEOTIDE SEQUENCE</scope>
    <source>
        <strain evidence="3">JCM 12289</strain>
    </source>
</reference>
<accession>A0AAV3SGJ9</accession>
<feature type="domain" description="Transcriptional regulator TbsP N-terminal" evidence="1">
    <location>
        <begin position="12"/>
        <end position="154"/>
    </location>
</feature>